<dbReference type="InterPro" id="IPR012727">
    <property type="entry name" value="Gly_oxidase_ThiO"/>
</dbReference>
<feature type="domain" description="FAD dependent oxidoreductase" evidence="7">
    <location>
        <begin position="9"/>
        <end position="348"/>
    </location>
</feature>
<dbReference type="UniPathway" id="UPA00060"/>
<dbReference type="InterPro" id="IPR036188">
    <property type="entry name" value="FAD/NAD-bd_sf"/>
</dbReference>
<reference evidence="8 9" key="1">
    <citation type="submission" date="2018-07" db="EMBL/GenBank/DDBJ databases">
        <title>High-quality-draft genome sequence of Gaiella occulta.</title>
        <authorList>
            <person name="Severino R."/>
            <person name="Froufe H.J.C."/>
            <person name="Rainey F.A."/>
            <person name="Barroso C."/>
            <person name="Albuquerque L."/>
            <person name="Lobo-Da-Cunha A."/>
            <person name="Da Costa M.S."/>
            <person name="Egas C."/>
        </authorList>
    </citation>
    <scope>NUCLEOTIDE SEQUENCE [LARGE SCALE GENOMIC DNA]</scope>
    <source>
        <strain evidence="8 9">F2-233</strain>
    </source>
</reference>
<evidence type="ECO:0000256" key="6">
    <source>
        <dbReference type="SAM" id="MobiDB-lite"/>
    </source>
</evidence>
<keyword evidence="2" id="KW-0784">Thiamine biosynthesis</keyword>
<evidence type="ECO:0000256" key="3">
    <source>
        <dbReference type="ARBA" id="ARBA00023002"/>
    </source>
</evidence>
<dbReference type="SUPFAM" id="SSF54373">
    <property type="entry name" value="FAD-linked reductases, C-terminal domain"/>
    <property type="match status" value="1"/>
</dbReference>
<evidence type="ECO:0000313" key="9">
    <source>
        <dbReference type="Proteomes" id="UP000254134"/>
    </source>
</evidence>
<dbReference type="PANTHER" id="PTHR13847:SF289">
    <property type="entry name" value="GLYCINE OXIDASE"/>
    <property type="match status" value="1"/>
</dbReference>
<dbReference type="PANTHER" id="PTHR13847">
    <property type="entry name" value="SARCOSINE DEHYDROGENASE-RELATED"/>
    <property type="match status" value="1"/>
</dbReference>
<gene>
    <name evidence="8" type="ORF">Gocc_2741</name>
</gene>
<evidence type="ECO:0000256" key="5">
    <source>
        <dbReference type="ARBA" id="ARBA00050018"/>
    </source>
</evidence>
<comment type="caution">
    <text evidence="8">The sequence shown here is derived from an EMBL/GenBank/DDBJ whole genome shotgun (WGS) entry which is preliminary data.</text>
</comment>
<dbReference type="GO" id="GO:0009228">
    <property type="term" value="P:thiamine biosynthetic process"/>
    <property type="evidence" value="ECO:0007669"/>
    <property type="project" value="UniProtKB-KW"/>
</dbReference>
<feature type="region of interest" description="Disordered" evidence="6">
    <location>
        <begin position="364"/>
        <end position="392"/>
    </location>
</feature>
<keyword evidence="3" id="KW-0560">Oxidoreductase</keyword>
<evidence type="ECO:0000256" key="2">
    <source>
        <dbReference type="ARBA" id="ARBA00022977"/>
    </source>
</evidence>
<comment type="catalytic activity">
    <reaction evidence="4">
        <text>glycine + O2 + H2O = glyoxylate + H2O2 + NH4(+)</text>
        <dbReference type="Rhea" id="RHEA:11532"/>
        <dbReference type="ChEBI" id="CHEBI:15377"/>
        <dbReference type="ChEBI" id="CHEBI:15379"/>
        <dbReference type="ChEBI" id="CHEBI:16240"/>
        <dbReference type="ChEBI" id="CHEBI:28938"/>
        <dbReference type="ChEBI" id="CHEBI:36655"/>
        <dbReference type="ChEBI" id="CHEBI:57305"/>
        <dbReference type="EC" id="1.4.3.19"/>
    </reaction>
</comment>
<dbReference type="GO" id="GO:0005737">
    <property type="term" value="C:cytoplasm"/>
    <property type="evidence" value="ECO:0007669"/>
    <property type="project" value="TreeGrafter"/>
</dbReference>
<feature type="compositionally biased region" description="Basic and acidic residues" evidence="6">
    <location>
        <begin position="365"/>
        <end position="379"/>
    </location>
</feature>
<reference evidence="9" key="2">
    <citation type="journal article" date="2019" name="MicrobiologyOpen">
        <title>High-quality draft genome sequence of Gaiella occulta isolated from a 150 meter deep mineral water borehole and comparison with the genome sequences of other deep-branching lineages of the phylum Actinobacteria.</title>
        <authorList>
            <person name="Severino R."/>
            <person name="Froufe H.J.C."/>
            <person name="Barroso C."/>
            <person name="Albuquerque L."/>
            <person name="Lobo-da-Cunha A."/>
            <person name="da Costa M.S."/>
            <person name="Egas C."/>
        </authorList>
    </citation>
    <scope>NUCLEOTIDE SEQUENCE [LARGE SCALE GENOMIC DNA]</scope>
    <source>
        <strain evidence="9">F2-233</strain>
    </source>
</reference>
<dbReference type="Proteomes" id="UP000254134">
    <property type="component" value="Unassembled WGS sequence"/>
</dbReference>
<organism evidence="8 9">
    <name type="scientific">Gaiella occulta</name>
    <dbReference type="NCBI Taxonomy" id="1002870"/>
    <lineage>
        <taxon>Bacteria</taxon>
        <taxon>Bacillati</taxon>
        <taxon>Actinomycetota</taxon>
        <taxon>Thermoleophilia</taxon>
        <taxon>Gaiellales</taxon>
        <taxon>Gaiellaceae</taxon>
        <taxon>Gaiella</taxon>
    </lineage>
</organism>
<evidence type="ECO:0000256" key="1">
    <source>
        <dbReference type="ARBA" id="ARBA00004948"/>
    </source>
</evidence>
<dbReference type="AlphaFoldDB" id="A0A7M2YV45"/>
<keyword evidence="9" id="KW-1185">Reference proteome</keyword>
<evidence type="ECO:0000259" key="7">
    <source>
        <dbReference type="Pfam" id="PF01266"/>
    </source>
</evidence>
<dbReference type="Gene3D" id="3.50.50.60">
    <property type="entry name" value="FAD/NAD(P)-binding domain"/>
    <property type="match status" value="1"/>
</dbReference>
<dbReference type="EC" id="1.4.3.19" evidence="5"/>
<name>A0A7M2YV45_9ACTN</name>
<dbReference type="SUPFAM" id="SSF51905">
    <property type="entry name" value="FAD/NAD(P)-binding domain"/>
    <property type="match status" value="1"/>
</dbReference>
<protein>
    <recommendedName>
        <fullName evidence="5">glycine oxidase</fullName>
        <ecNumber evidence="5">1.4.3.19</ecNumber>
    </recommendedName>
</protein>
<dbReference type="OrthoDB" id="3214401at2"/>
<dbReference type="Gene3D" id="3.30.9.10">
    <property type="entry name" value="D-Amino Acid Oxidase, subunit A, domain 2"/>
    <property type="match status" value="1"/>
</dbReference>
<comment type="pathway">
    <text evidence="1">Cofactor biosynthesis; thiamine diphosphate biosynthesis.</text>
</comment>
<dbReference type="GO" id="GO:0043799">
    <property type="term" value="F:glycine oxidase activity"/>
    <property type="evidence" value="ECO:0007669"/>
    <property type="project" value="UniProtKB-EC"/>
</dbReference>
<dbReference type="NCBIfam" id="TIGR02352">
    <property type="entry name" value="thiamin_ThiO"/>
    <property type="match status" value="1"/>
</dbReference>
<dbReference type="GO" id="GO:0009229">
    <property type="term" value="P:thiamine diphosphate biosynthetic process"/>
    <property type="evidence" value="ECO:0007669"/>
    <property type="project" value="UniProtKB-UniPathway"/>
</dbReference>
<dbReference type="RefSeq" id="WP_114797138.1">
    <property type="nucleotide sequence ID" value="NZ_QQZY01000008.1"/>
</dbReference>
<dbReference type="EMBL" id="QQZY01000008">
    <property type="protein sequence ID" value="RDI73600.1"/>
    <property type="molecule type" value="Genomic_DNA"/>
</dbReference>
<proteinExistence type="predicted"/>
<accession>A0A7M2YV45</accession>
<sequence length="392" mass="42034">MTRRPRRPDVAVIGGGPIGLAIAWRLLRAGCTVTVLDAEEPEAAWRVSAGMLSPAIEADYGQEQLVLLAREALAGYPAFVAMLEAEAATAIGFRRVGSLSVALDRDQLEALRRRFQLLRQALRLDVAWLRGSECREREPLLSPRVAAGIHAPADAQVDPRALVAALREATRRRGGLLRRARVDSLAMAGGRVIGVRSGAETLLAGTVVLAAGAWAGTIASPVELPVRPVKGQILRLRAEALPSMLLQSEQVYVFRRSSGEVVLGATVEEQGFDSTATAGGTFQLLEEGLRMVPAMSEWTLAEAGVGFRPTAPDNAPLIGEIAPGLVVACAHHRNGILLAPTTAEAVVRLVEHGQLPALVAPFTPDRYRSRHDPDRDRSQRLAVPALGRPERH</sequence>
<evidence type="ECO:0000313" key="8">
    <source>
        <dbReference type="EMBL" id="RDI73600.1"/>
    </source>
</evidence>
<dbReference type="GO" id="GO:0050660">
    <property type="term" value="F:flavin adenine dinucleotide binding"/>
    <property type="evidence" value="ECO:0007669"/>
    <property type="project" value="InterPro"/>
</dbReference>
<evidence type="ECO:0000256" key="4">
    <source>
        <dbReference type="ARBA" id="ARBA00049872"/>
    </source>
</evidence>
<dbReference type="InterPro" id="IPR006076">
    <property type="entry name" value="FAD-dep_OxRdtase"/>
</dbReference>
<dbReference type="Pfam" id="PF01266">
    <property type="entry name" value="DAO"/>
    <property type="match status" value="1"/>
</dbReference>